<keyword evidence="11" id="KW-0670">Pyruvate</keyword>
<evidence type="ECO:0000256" key="6">
    <source>
        <dbReference type="ARBA" id="ARBA00022989"/>
    </source>
</evidence>
<keyword evidence="5 8" id="KW-0812">Transmembrane</keyword>
<feature type="transmembrane region" description="Helical" evidence="8">
    <location>
        <begin position="163"/>
        <end position="186"/>
    </location>
</feature>
<evidence type="ECO:0000256" key="5">
    <source>
        <dbReference type="ARBA" id="ARBA00022692"/>
    </source>
</evidence>
<evidence type="ECO:0000256" key="1">
    <source>
        <dbReference type="ARBA" id="ARBA00004651"/>
    </source>
</evidence>
<proteinExistence type="inferred from homology"/>
<feature type="transmembrane region" description="Helical" evidence="8">
    <location>
        <begin position="192"/>
        <end position="212"/>
    </location>
</feature>
<evidence type="ECO:0000259" key="9">
    <source>
        <dbReference type="Pfam" id="PF02554"/>
    </source>
</evidence>
<feature type="transmembrane region" description="Helical" evidence="8">
    <location>
        <begin position="468"/>
        <end position="492"/>
    </location>
</feature>
<dbReference type="Pfam" id="PF02554">
    <property type="entry name" value="CstA"/>
    <property type="match status" value="1"/>
</dbReference>
<feature type="transmembrane region" description="Helical" evidence="8">
    <location>
        <begin position="650"/>
        <end position="670"/>
    </location>
</feature>
<comment type="similarity">
    <text evidence="2">Belongs to the peptide transporter carbon starvation (CstA) (TC 2.A.114) family.</text>
</comment>
<dbReference type="GO" id="GO:0009267">
    <property type="term" value="P:cellular response to starvation"/>
    <property type="evidence" value="ECO:0007669"/>
    <property type="project" value="InterPro"/>
</dbReference>
<feature type="transmembrane region" description="Helical" evidence="8">
    <location>
        <begin position="122"/>
        <end position="142"/>
    </location>
</feature>
<dbReference type="Proteomes" id="UP000326595">
    <property type="component" value="Chromosome"/>
</dbReference>
<feature type="transmembrane region" description="Helical" evidence="8">
    <location>
        <begin position="513"/>
        <end position="532"/>
    </location>
</feature>
<keyword evidence="3" id="KW-0813">Transport</keyword>
<reference evidence="10 12" key="2">
    <citation type="submission" date="2024-03" db="EMBL/GenBank/DDBJ databases">
        <authorList>
            <person name="Alaster D. Moffat"/>
            <person name="Govind Chandra"/>
            <person name="Andrew W. Truman"/>
        </authorList>
    </citation>
    <scope>NUCLEOTIDE SEQUENCE [LARGE SCALE GENOMIC DNA]</scope>
    <source>
        <strain evidence="10">PS652</strain>
    </source>
</reference>
<feature type="domain" description="CstA N-terminal" evidence="9">
    <location>
        <begin position="36"/>
        <end position="594"/>
    </location>
</feature>
<organism evidence="11">
    <name type="scientific">Pseudomonas fluorescens</name>
    <dbReference type="NCBI Taxonomy" id="294"/>
    <lineage>
        <taxon>Bacteria</taxon>
        <taxon>Pseudomonadati</taxon>
        <taxon>Pseudomonadota</taxon>
        <taxon>Gammaproteobacteria</taxon>
        <taxon>Pseudomonadales</taxon>
        <taxon>Pseudomonadaceae</taxon>
        <taxon>Pseudomonas</taxon>
    </lineage>
</organism>
<gene>
    <name evidence="11" type="primary">btsT_1</name>
    <name evidence="10" type="synonym">btsT_2</name>
    <name evidence="11" type="ORF">PS652_03651</name>
    <name evidence="10" type="ORF">PS652_04226</name>
</gene>
<evidence type="ECO:0000256" key="8">
    <source>
        <dbReference type="SAM" id="Phobius"/>
    </source>
</evidence>
<accession>A0A5E6UXU9</accession>
<evidence type="ECO:0000313" key="11">
    <source>
        <dbReference type="EMBL" id="VVN07844.1"/>
    </source>
</evidence>
<protein>
    <submittedName>
        <fullName evidence="11">Pyruvate/proton symporter BtsT</fullName>
    </submittedName>
</protein>
<keyword evidence="4" id="KW-1003">Cell membrane</keyword>
<dbReference type="AlphaFoldDB" id="A0A5E6UXU9"/>
<evidence type="ECO:0000256" key="4">
    <source>
        <dbReference type="ARBA" id="ARBA00022475"/>
    </source>
</evidence>
<feature type="transmembrane region" description="Helical" evidence="8">
    <location>
        <begin position="259"/>
        <end position="280"/>
    </location>
</feature>
<sequence length="688" mass="73712">MNNNNSLLRHIPWLALAVIGACALGVVALRRGEAINALWIVVASVAIYLVAYRYYSLFIATKVMQLDPRRATPAVLNNDGLDYVPTNKHILFGHHFAAIAGAGPLVGPVLAAQMGYLPGTLWLIAGVVLAGAVQDFMILFLSTRRNGRSLGDMVREEMGRIPGTIALFGCFLIMIIILAVLALIVVKALAESPWGMFTVMATIPIAMFMGIYMRYIRPGHIGEISLIGVVLLLLSIWLGGQVAADPVWGPAFTFTGVQITWMLVGYGFVAAVLPVWLVLAPRDYLSTFLKIGTIVGLAIGILIIAPELKMPALTQFTDGTGPVWKGTLFPFLFITIACGAVSGFHALISSGTTPKLLDNEVNARYIGYGGMLMESFVAIMAMVAASVIEPGVYFAMNSPAAVVGSDVVSVAQTVSSWGFAITPDALEAVAKDIGEHTILARAGGAPTLAVGIAQILHQVLPGENTMAFWYHFAILFEALFILTAVDAGTRAGRFMLQDLLGSFVPALKRTESWGANLLATAGCVALWGYLLYQGVIDPLGGINTLWPLFGISNQMLAGIALMLGTVVLIKMKRQRYMWVTLVPAVWLLICTTTAGFIKLFDPNPAVGFLALANKYSAALDAGQVLAPAKDIGQMQHVIFNAYTNAALTGLFLFVVFSILFFALKVGIAALNKKERTDKESPFQALPDA</sequence>
<feature type="transmembrane region" description="Helical" evidence="8">
    <location>
        <begin position="96"/>
        <end position="116"/>
    </location>
</feature>
<dbReference type="EMBL" id="CABVHG010000022">
    <property type="protein sequence ID" value="VVN07844.1"/>
    <property type="molecule type" value="Genomic_DNA"/>
</dbReference>
<dbReference type="InterPro" id="IPR051605">
    <property type="entry name" value="CstA"/>
</dbReference>
<feature type="transmembrane region" description="Helical" evidence="8">
    <location>
        <begin position="287"/>
        <end position="308"/>
    </location>
</feature>
<evidence type="ECO:0000256" key="3">
    <source>
        <dbReference type="ARBA" id="ARBA00022448"/>
    </source>
</evidence>
<dbReference type="RefSeq" id="WP_038997235.1">
    <property type="nucleotide sequence ID" value="NZ_OZ024668.1"/>
</dbReference>
<dbReference type="GO" id="GO:0005886">
    <property type="term" value="C:plasma membrane"/>
    <property type="evidence" value="ECO:0007669"/>
    <property type="project" value="UniProtKB-SubCell"/>
</dbReference>
<dbReference type="PANTHER" id="PTHR30252:SF3">
    <property type="entry name" value="PYRUVATE_PROTON SYMPORTER BTST"/>
    <property type="match status" value="1"/>
</dbReference>
<dbReference type="PANTHER" id="PTHR30252">
    <property type="entry name" value="INNER MEMBRANE PEPTIDE TRANSPORTER"/>
    <property type="match status" value="1"/>
</dbReference>
<feature type="transmembrane region" description="Helical" evidence="8">
    <location>
        <begin position="368"/>
        <end position="388"/>
    </location>
</feature>
<keyword evidence="7 8" id="KW-0472">Membrane</keyword>
<evidence type="ECO:0000313" key="10">
    <source>
        <dbReference type="EMBL" id="CAK9891370.1"/>
    </source>
</evidence>
<reference evidence="11" key="1">
    <citation type="submission" date="2019-09" db="EMBL/GenBank/DDBJ databases">
        <authorList>
            <person name="Chandra G."/>
            <person name="Truman W A."/>
        </authorList>
    </citation>
    <scope>NUCLEOTIDE SEQUENCE [LARGE SCALE GENOMIC DNA]</scope>
    <source>
        <strain evidence="11">PS652</strain>
    </source>
</reference>
<feature type="transmembrane region" description="Helical" evidence="8">
    <location>
        <begin position="328"/>
        <end position="348"/>
    </location>
</feature>
<feature type="transmembrane region" description="Helical" evidence="8">
    <location>
        <begin position="576"/>
        <end position="597"/>
    </location>
</feature>
<evidence type="ECO:0000256" key="7">
    <source>
        <dbReference type="ARBA" id="ARBA00023136"/>
    </source>
</evidence>
<name>A0A5E6UXU9_PSEFL</name>
<dbReference type="EMBL" id="OZ024668">
    <property type="protein sequence ID" value="CAK9891370.1"/>
    <property type="molecule type" value="Genomic_DNA"/>
</dbReference>
<evidence type="ECO:0000313" key="12">
    <source>
        <dbReference type="Proteomes" id="UP000326595"/>
    </source>
</evidence>
<keyword evidence="6 8" id="KW-1133">Transmembrane helix</keyword>
<evidence type="ECO:0000256" key="2">
    <source>
        <dbReference type="ARBA" id="ARBA00007755"/>
    </source>
</evidence>
<dbReference type="InterPro" id="IPR003706">
    <property type="entry name" value="CstA_N"/>
</dbReference>
<feature type="transmembrane region" description="Helical" evidence="8">
    <location>
        <begin position="12"/>
        <end position="29"/>
    </location>
</feature>
<comment type="subcellular location">
    <subcellularLocation>
        <location evidence="1">Cell membrane</location>
        <topology evidence="1">Multi-pass membrane protein</topology>
    </subcellularLocation>
</comment>
<feature type="transmembrane region" description="Helical" evidence="8">
    <location>
        <begin position="544"/>
        <end position="569"/>
    </location>
</feature>
<feature type="transmembrane region" description="Helical" evidence="8">
    <location>
        <begin position="35"/>
        <end position="55"/>
    </location>
</feature>
<feature type="transmembrane region" description="Helical" evidence="8">
    <location>
        <begin position="224"/>
        <end position="244"/>
    </location>
</feature>